<dbReference type="Pfam" id="PF01978">
    <property type="entry name" value="TrmB"/>
    <property type="match status" value="1"/>
</dbReference>
<dbReference type="InterPro" id="IPR036390">
    <property type="entry name" value="WH_DNA-bd_sf"/>
</dbReference>
<name>A0A2H0KCK7_9BACT</name>
<organism evidence="2 3">
    <name type="scientific">Candidatus Taylorbacteria bacterium CG11_big_fil_rev_8_21_14_0_20_46_11</name>
    <dbReference type="NCBI Taxonomy" id="1975025"/>
    <lineage>
        <taxon>Bacteria</taxon>
        <taxon>Candidatus Tayloriibacteriota</taxon>
    </lineage>
</organism>
<proteinExistence type="predicted"/>
<accession>A0A2H0KCK7</accession>
<dbReference type="PANTHER" id="PTHR34293:SF1">
    <property type="entry name" value="HTH-TYPE TRANSCRIPTIONAL REGULATOR TRMBL2"/>
    <property type="match status" value="1"/>
</dbReference>
<dbReference type="GO" id="GO:0003723">
    <property type="term" value="F:RNA binding"/>
    <property type="evidence" value="ECO:0007669"/>
    <property type="project" value="InterPro"/>
</dbReference>
<dbReference type="Proteomes" id="UP000229342">
    <property type="component" value="Unassembled WGS sequence"/>
</dbReference>
<protein>
    <recommendedName>
        <fullName evidence="1">YTH domain-containing protein</fullName>
    </recommendedName>
</protein>
<evidence type="ECO:0000259" key="1">
    <source>
        <dbReference type="PROSITE" id="PS50882"/>
    </source>
</evidence>
<dbReference type="InterPro" id="IPR007275">
    <property type="entry name" value="YTH_domain"/>
</dbReference>
<gene>
    <name evidence="2" type="ORF">COV91_01125</name>
</gene>
<dbReference type="EMBL" id="PCVG01000015">
    <property type="protein sequence ID" value="PIQ68981.1"/>
    <property type="molecule type" value="Genomic_DNA"/>
</dbReference>
<dbReference type="AlphaFoldDB" id="A0A2H0KCK7"/>
<dbReference type="PROSITE" id="PS50882">
    <property type="entry name" value="YTH"/>
    <property type="match status" value="1"/>
</dbReference>
<feature type="domain" description="YTH" evidence="1">
    <location>
        <begin position="216"/>
        <end position="245"/>
    </location>
</feature>
<evidence type="ECO:0000313" key="2">
    <source>
        <dbReference type="EMBL" id="PIQ68981.1"/>
    </source>
</evidence>
<dbReference type="Gene3D" id="1.10.10.10">
    <property type="entry name" value="Winged helix-like DNA-binding domain superfamily/Winged helix DNA-binding domain"/>
    <property type="match status" value="1"/>
</dbReference>
<dbReference type="InterPro" id="IPR051797">
    <property type="entry name" value="TrmB-like"/>
</dbReference>
<dbReference type="SUPFAM" id="SSF46785">
    <property type="entry name" value="Winged helix' DNA-binding domain"/>
    <property type="match status" value="1"/>
</dbReference>
<dbReference type="InterPro" id="IPR036388">
    <property type="entry name" value="WH-like_DNA-bd_sf"/>
</dbReference>
<reference evidence="2 3" key="1">
    <citation type="submission" date="2017-09" db="EMBL/GenBank/DDBJ databases">
        <title>Depth-based differentiation of microbial function through sediment-hosted aquifers and enrichment of novel symbionts in the deep terrestrial subsurface.</title>
        <authorList>
            <person name="Probst A.J."/>
            <person name="Ladd B."/>
            <person name="Jarett J.K."/>
            <person name="Geller-Mcgrath D.E."/>
            <person name="Sieber C.M."/>
            <person name="Emerson J.B."/>
            <person name="Anantharaman K."/>
            <person name="Thomas B.C."/>
            <person name="Malmstrom R."/>
            <person name="Stieglmeier M."/>
            <person name="Klingl A."/>
            <person name="Woyke T."/>
            <person name="Ryan C.M."/>
            <person name="Banfield J.F."/>
        </authorList>
    </citation>
    <scope>NUCLEOTIDE SEQUENCE [LARGE SCALE GENOMIC DNA]</scope>
    <source>
        <strain evidence="2">CG11_big_fil_rev_8_21_14_0_20_46_11</strain>
    </source>
</reference>
<sequence length="245" mass="27825">MQIKTVLKQLGLNDRHATIYLACLELGSASIQKISAKSGFARSTCEAVLQSLQKKGYITTFKKKNTRYFSPEDPKKLIGEAKDKVSLLEKSLPEFSALYFKGGEAPSARVYEGEKAVNLVFMEILDEAKELLAFGSVDELTAVFPNYFTEFTKNRIERTIPLKLILRNTPLAQERQELGPQELREVRITPDEERPYAGLVYIWGNKIAMVSLKKEITAFVIESEDLSHIQKAMFFRIWDTLPPGR</sequence>
<comment type="caution">
    <text evidence="2">The sequence shown here is derived from an EMBL/GenBank/DDBJ whole genome shotgun (WGS) entry which is preliminary data.</text>
</comment>
<dbReference type="PANTHER" id="PTHR34293">
    <property type="entry name" value="HTH-TYPE TRANSCRIPTIONAL REGULATOR TRMBL2"/>
    <property type="match status" value="1"/>
</dbReference>
<dbReference type="InterPro" id="IPR002831">
    <property type="entry name" value="Tscrpt_reg_TrmB_N"/>
</dbReference>
<evidence type="ECO:0000313" key="3">
    <source>
        <dbReference type="Proteomes" id="UP000229342"/>
    </source>
</evidence>